<evidence type="ECO:0000256" key="2">
    <source>
        <dbReference type="ARBA" id="ARBA00007193"/>
    </source>
</evidence>
<comment type="subcellular location">
    <subcellularLocation>
        <location evidence="1">Membrane</location>
        <topology evidence="1">Multi-pass membrane protein</topology>
    </subcellularLocation>
</comment>
<feature type="transmembrane region" description="Helical" evidence="13">
    <location>
        <begin position="114"/>
        <end position="134"/>
    </location>
</feature>
<keyword evidence="5 12" id="KW-0812">Transmembrane</keyword>
<dbReference type="GO" id="GO:0005272">
    <property type="term" value="F:sodium channel activity"/>
    <property type="evidence" value="ECO:0007669"/>
    <property type="project" value="UniProtKB-KW"/>
</dbReference>
<keyword evidence="7" id="KW-0915">Sodium</keyword>
<evidence type="ECO:0000256" key="4">
    <source>
        <dbReference type="ARBA" id="ARBA00022461"/>
    </source>
</evidence>
<evidence type="ECO:0000256" key="1">
    <source>
        <dbReference type="ARBA" id="ARBA00004141"/>
    </source>
</evidence>
<evidence type="ECO:0000256" key="9">
    <source>
        <dbReference type="ARBA" id="ARBA00023136"/>
    </source>
</evidence>
<keyword evidence="10 12" id="KW-0739">Sodium transport</keyword>
<evidence type="ECO:0000256" key="6">
    <source>
        <dbReference type="ARBA" id="ARBA00022989"/>
    </source>
</evidence>
<dbReference type="Proteomes" id="UP000198287">
    <property type="component" value="Unassembled WGS sequence"/>
</dbReference>
<dbReference type="GO" id="GO:0016020">
    <property type="term" value="C:membrane"/>
    <property type="evidence" value="ECO:0007669"/>
    <property type="project" value="UniProtKB-SubCell"/>
</dbReference>
<comment type="similarity">
    <text evidence="2 12">Belongs to the amiloride-sensitive sodium channel (TC 1.A.6) family.</text>
</comment>
<dbReference type="EMBL" id="LNIX01000012">
    <property type="protein sequence ID" value="OXA47781.1"/>
    <property type="molecule type" value="Genomic_DNA"/>
</dbReference>
<comment type="caution">
    <text evidence="14">The sequence shown here is derived from an EMBL/GenBank/DDBJ whole genome shotgun (WGS) entry which is preliminary data.</text>
</comment>
<dbReference type="InterPro" id="IPR001873">
    <property type="entry name" value="ENaC"/>
</dbReference>
<keyword evidence="6 13" id="KW-1133">Transmembrane helix</keyword>
<evidence type="ECO:0000256" key="5">
    <source>
        <dbReference type="ARBA" id="ARBA00022692"/>
    </source>
</evidence>
<accession>A0A226DSV5</accession>
<evidence type="ECO:0000256" key="12">
    <source>
        <dbReference type="RuleBase" id="RU000679"/>
    </source>
</evidence>
<keyword evidence="8 12" id="KW-0406">Ion transport</keyword>
<evidence type="ECO:0000256" key="7">
    <source>
        <dbReference type="ARBA" id="ARBA00023053"/>
    </source>
</evidence>
<dbReference type="AlphaFoldDB" id="A0A226DSV5"/>
<sequence length="161" mass="18153">MLIVPVSLFSKAAIYDIGLETVCEKCLSDCVSITYTAQLESQIPIDVEYQDQIIENMKLSNTTQISVVHVYMATKKVLGERRKLTYSATEAVGFVGGNAGIAGGWTMPALAKTFVRMMTFVIIPVVMWLIRWIWRKLVALVGFVMEWMGRPRRTQVVPFVE</sequence>
<evidence type="ECO:0000313" key="15">
    <source>
        <dbReference type="Proteomes" id="UP000198287"/>
    </source>
</evidence>
<dbReference type="OrthoDB" id="5874059at2759"/>
<keyword evidence="9 13" id="KW-0472">Membrane</keyword>
<evidence type="ECO:0000256" key="3">
    <source>
        <dbReference type="ARBA" id="ARBA00022448"/>
    </source>
</evidence>
<evidence type="ECO:0000256" key="13">
    <source>
        <dbReference type="SAM" id="Phobius"/>
    </source>
</evidence>
<evidence type="ECO:0000313" key="14">
    <source>
        <dbReference type="EMBL" id="OXA47781.1"/>
    </source>
</evidence>
<protein>
    <submittedName>
        <fullName evidence="14">Pickpocket protein 28</fullName>
    </submittedName>
</protein>
<organism evidence="14 15">
    <name type="scientific">Folsomia candida</name>
    <name type="common">Springtail</name>
    <dbReference type="NCBI Taxonomy" id="158441"/>
    <lineage>
        <taxon>Eukaryota</taxon>
        <taxon>Metazoa</taxon>
        <taxon>Ecdysozoa</taxon>
        <taxon>Arthropoda</taxon>
        <taxon>Hexapoda</taxon>
        <taxon>Collembola</taxon>
        <taxon>Entomobryomorpha</taxon>
        <taxon>Isotomoidea</taxon>
        <taxon>Isotomidae</taxon>
        <taxon>Proisotominae</taxon>
        <taxon>Folsomia</taxon>
    </lineage>
</organism>
<evidence type="ECO:0000256" key="11">
    <source>
        <dbReference type="ARBA" id="ARBA00023303"/>
    </source>
</evidence>
<keyword evidence="11 12" id="KW-0407">Ion channel</keyword>
<keyword evidence="4 12" id="KW-0894">Sodium channel</keyword>
<keyword evidence="15" id="KW-1185">Reference proteome</keyword>
<name>A0A226DSV5_FOLCA</name>
<evidence type="ECO:0000256" key="8">
    <source>
        <dbReference type="ARBA" id="ARBA00023065"/>
    </source>
</evidence>
<reference evidence="14 15" key="1">
    <citation type="submission" date="2015-12" db="EMBL/GenBank/DDBJ databases">
        <title>The genome of Folsomia candida.</title>
        <authorList>
            <person name="Faddeeva A."/>
            <person name="Derks M.F."/>
            <person name="Anvar Y."/>
            <person name="Smit S."/>
            <person name="Van Straalen N."/>
            <person name="Roelofs D."/>
        </authorList>
    </citation>
    <scope>NUCLEOTIDE SEQUENCE [LARGE SCALE GENOMIC DNA]</scope>
    <source>
        <strain evidence="14 15">VU population</strain>
        <tissue evidence="14">Whole body</tissue>
    </source>
</reference>
<proteinExistence type="inferred from homology"/>
<gene>
    <name evidence="14" type="ORF">Fcan01_17001</name>
</gene>
<keyword evidence="3 12" id="KW-0813">Transport</keyword>
<dbReference type="Pfam" id="PF00858">
    <property type="entry name" value="ASC"/>
    <property type="match status" value="1"/>
</dbReference>
<evidence type="ECO:0000256" key="10">
    <source>
        <dbReference type="ARBA" id="ARBA00023201"/>
    </source>
</evidence>